<reference evidence="1 2" key="1">
    <citation type="submission" date="2022-11" db="EMBL/GenBank/DDBJ databases">
        <title>Whole genome sequence of Eschrichtius robustus ER-17-0199.</title>
        <authorList>
            <person name="Bruniche-Olsen A."/>
            <person name="Black A.N."/>
            <person name="Fields C.J."/>
            <person name="Walden K."/>
            <person name="Dewoody J.A."/>
        </authorList>
    </citation>
    <scope>NUCLEOTIDE SEQUENCE [LARGE SCALE GENOMIC DNA]</scope>
    <source>
        <strain evidence="1">ER-17-0199</strain>
        <tissue evidence="1">Blubber</tissue>
    </source>
</reference>
<dbReference type="AlphaFoldDB" id="A0AB34H2V9"/>
<proteinExistence type="predicted"/>
<sequence length="149" mass="16268">MMSQPRAGHQSPLGMEGELAWPDAILQGGRAGDGSCSPSPPNFLGLTWTKTPGVQVTSGRGTRQSSEYLVCPFATQDRELGGVHVGLSGWEMGLVPTQVWTRKDPPRKAQGPLGRREEALQRAVERGCAVLMLQPCRILRRRPRIGRAR</sequence>
<gene>
    <name evidence="1" type="ORF">J1605_006946</name>
</gene>
<name>A0AB34H2V9_ESCRO</name>
<dbReference type="EMBL" id="JAIQCJ010002005">
    <property type="protein sequence ID" value="KAJ8785986.1"/>
    <property type="molecule type" value="Genomic_DNA"/>
</dbReference>
<evidence type="ECO:0000313" key="2">
    <source>
        <dbReference type="Proteomes" id="UP001159641"/>
    </source>
</evidence>
<protein>
    <submittedName>
        <fullName evidence="1">Uncharacterized protein</fullName>
    </submittedName>
</protein>
<dbReference type="Proteomes" id="UP001159641">
    <property type="component" value="Unassembled WGS sequence"/>
</dbReference>
<accession>A0AB34H2V9</accession>
<evidence type="ECO:0000313" key="1">
    <source>
        <dbReference type="EMBL" id="KAJ8785986.1"/>
    </source>
</evidence>
<keyword evidence="2" id="KW-1185">Reference proteome</keyword>
<comment type="caution">
    <text evidence="1">The sequence shown here is derived from an EMBL/GenBank/DDBJ whole genome shotgun (WGS) entry which is preliminary data.</text>
</comment>
<organism evidence="1 2">
    <name type="scientific">Eschrichtius robustus</name>
    <name type="common">California gray whale</name>
    <name type="synonym">Eschrichtius gibbosus</name>
    <dbReference type="NCBI Taxonomy" id="9764"/>
    <lineage>
        <taxon>Eukaryota</taxon>
        <taxon>Metazoa</taxon>
        <taxon>Chordata</taxon>
        <taxon>Craniata</taxon>
        <taxon>Vertebrata</taxon>
        <taxon>Euteleostomi</taxon>
        <taxon>Mammalia</taxon>
        <taxon>Eutheria</taxon>
        <taxon>Laurasiatheria</taxon>
        <taxon>Artiodactyla</taxon>
        <taxon>Whippomorpha</taxon>
        <taxon>Cetacea</taxon>
        <taxon>Mysticeti</taxon>
        <taxon>Eschrichtiidae</taxon>
        <taxon>Eschrichtius</taxon>
    </lineage>
</organism>